<feature type="binding site" evidence="9">
    <location>
        <position position="150"/>
    </location>
    <ligand>
        <name>ATP</name>
        <dbReference type="ChEBI" id="CHEBI:30616"/>
    </ligand>
</feature>
<evidence type="ECO:0000256" key="5">
    <source>
        <dbReference type="ARBA" id="ARBA00022729"/>
    </source>
</evidence>
<keyword evidence="6 9" id="KW-0547">Nucleotide-binding</keyword>
<evidence type="ECO:0000256" key="6">
    <source>
        <dbReference type="ARBA" id="ARBA00022741"/>
    </source>
</evidence>
<dbReference type="Gene3D" id="1.10.510.10">
    <property type="entry name" value="Transferase(Phosphotransferase) domain 1"/>
    <property type="match status" value="1"/>
</dbReference>
<keyword evidence="7 11" id="KW-0418">Kinase</keyword>
<dbReference type="SUPFAM" id="SSF56112">
    <property type="entry name" value="Protein kinase-like (PK-like)"/>
    <property type="match status" value="1"/>
</dbReference>
<dbReference type="SUPFAM" id="SSF53822">
    <property type="entry name" value="Periplasmic binding protein-like I"/>
    <property type="match status" value="1"/>
</dbReference>
<dbReference type="InterPro" id="IPR028082">
    <property type="entry name" value="Peripla_BP_I"/>
</dbReference>
<dbReference type="SMART" id="SM00220">
    <property type="entry name" value="S_TKc"/>
    <property type="match status" value="1"/>
</dbReference>
<dbReference type="InterPro" id="IPR028081">
    <property type="entry name" value="Leu-bd"/>
</dbReference>
<dbReference type="KEGG" id="sdyn:Mal52_23820"/>
<dbReference type="Proteomes" id="UP000319383">
    <property type="component" value="Chromosome"/>
</dbReference>
<dbReference type="FunFam" id="1.10.510.10:FF:000021">
    <property type="entry name" value="Serine/threonine protein kinase"/>
    <property type="match status" value="1"/>
</dbReference>
<dbReference type="PROSITE" id="PS00107">
    <property type="entry name" value="PROTEIN_KINASE_ATP"/>
    <property type="match status" value="1"/>
</dbReference>
<dbReference type="GO" id="GO:0004674">
    <property type="term" value="F:protein serine/threonine kinase activity"/>
    <property type="evidence" value="ECO:0007669"/>
    <property type="project" value="UniProtKB-KW"/>
</dbReference>
<evidence type="ECO:0000313" key="11">
    <source>
        <dbReference type="EMBL" id="QDU43904.1"/>
    </source>
</evidence>
<dbReference type="EC" id="2.7.11.1" evidence="2"/>
<evidence type="ECO:0000313" key="12">
    <source>
        <dbReference type="Proteomes" id="UP000319383"/>
    </source>
</evidence>
<dbReference type="RefSeq" id="WP_145376183.1">
    <property type="nucleotide sequence ID" value="NZ_CP036276.1"/>
</dbReference>
<keyword evidence="4 11" id="KW-0808">Transferase</keyword>
<dbReference type="PROSITE" id="PS50011">
    <property type="entry name" value="PROTEIN_KINASE_DOM"/>
    <property type="match status" value="1"/>
</dbReference>
<evidence type="ECO:0000256" key="8">
    <source>
        <dbReference type="ARBA" id="ARBA00022840"/>
    </source>
</evidence>
<evidence type="ECO:0000256" key="4">
    <source>
        <dbReference type="ARBA" id="ARBA00022679"/>
    </source>
</evidence>
<keyword evidence="12" id="KW-1185">Reference proteome</keyword>
<evidence type="ECO:0000259" key="10">
    <source>
        <dbReference type="PROSITE" id="PS50011"/>
    </source>
</evidence>
<evidence type="ECO:0000256" key="2">
    <source>
        <dbReference type="ARBA" id="ARBA00012513"/>
    </source>
</evidence>
<evidence type="ECO:0000256" key="9">
    <source>
        <dbReference type="PROSITE-ProRule" id="PRU10141"/>
    </source>
</evidence>
<keyword evidence="5" id="KW-0732">Signal</keyword>
<dbReference type="InterPro" id="IPR017441">
    <property type="entry name" value="Protein_kinase_ATP_BS"/>
</dbReference>
<keyword evidence="8 9" id="KW-0067">ATP-binding</keyword>
<evidence type="ECO:0000256" key="3">
    <source>
        <dbReference type="ARBA" id="ARBA00022527"/>
    </source>
</evidence>
<dbReference type="InterPro" id="IPR000719">
    <property type="entry name" value="Prot_kinase_dom"/>
</dbReference>
<dbReference type="GO" id="GO:0005524">
    <property type="term" value="F:ATP binding"/>
    <property type="evidence" value="ECO:0007669"/>
    <property type="project" value="UniProtKB-UniRule"/>
</dbReference>
<evidence type="ECO:0000256" key="7">
    <source>
        <dbReference type="ARBA" id="ARBA00022777"/>
    </source>
</evidence>
<accession>A0A517ZN56</accession>
<evidence type="ECO:0000256" key="1">
    <source>
        <dbReference type="ARBA" id="ARBA00010062"/>
    </source>
</evidence>
<dbReference type="Pfam" id="PF00069">
    <property type="entry name" value="Pkinase"/>
    <property type="match status" value="1"/>
</dbReference>
<dbReference type="InterPro" id="IPR008271">
    <property type="entry name" value="Ser/Thr_kinase_AS"/>
</dbReference>
<dbReference type="EMBL" id="CP036276">
    <property type="protein sequence ID" value="QDU43904.1"/>
    <property type="molecule type" value="Genomic_DNA"/>
</dbReference>
<dbReference type="CDD" id="cd14014">
    <property type="entry name" value="STKc_PknB_like"/>
    <property type="match status" value="1"/>
</dbReference>
<dbReference type="AlphaFoldDB" id="A0A517ZN56"/>
<sequence>MTESDSARERDVTATGILREFQDDWEAGLRPNLEDYASRAPEDVRQEVLAELINADLRRRRSLGENPSPTDYIQRFPADQPTITAAFSAIDDTIVTEGSKREPDLGSTEVDIAVGEKLGKYEIRSVLGIGGMGVVFGAYDTVIRREVAIKLLSSKHSTNENALSRLLQEAQTAGAMHHPNIVGIYDVLEVEGAYYVVMEKVPGDDLSEVLKKSTRGFLDWKLATRIAMDCCDALTAAHAQGLIHRDIKPQNIMLTVESTVKLLDFGLAKSDQDSEKALTQHGTILGTPDFMSPEQCSAREINSLSDIYSLGATYYDLLTGHAPFTESGTQLQVMFAHCNQPVPSVSEKHPEVPAGCDRIIQRAMAKRPEDRYQSAAEMRKDLAALLSKEEPPPPVAAPAVTAAKHFPWKIAAGGAVVVAALAILFALSGLFNDRSNDGLQTENGNAFAGKANQNVPIFRGVTADTIRLGTTTAFNGPNEELGRNMVIGMKSYFDSVNDAGGVHGRRIELTVLDDRYDPDKALENMKQLFEDRKVFAVIGNVGTPTANVTSVFASKNGHLFFAPLTGASLLREDPPDRYIFNYRASYQDETAALVKYFVESLRIAPEQIAVFAQNDAFGDDGFAGVARAVKPYDIEVDQLLRVGYDRNQFNIDEAVSTIVDDKNDIRAIVMVSTYKVAARFVKRVKAVKPDMVFGAVSFVGSRAFAEEFRENGPADGEGVIVTQVVPPFMSNATGVLEYRRLLQKYNPEYEPGFVSLEGFIAARIFTEGLRLAGPDLNTETLIDALHRINDLDIGIGPMLTFSPSRHQASDRVWGTRLTKEGEFESFDLE</sequence>
<name>A0A517ZN56_9PLAN</name>
<dbReference type="Pfam" id="PF13458">
    <property type="entry name" value="Peripla_BP_6"/>
    <property type="match status" value="1"/>
</dbReference>
<gene>
    <name evidence="11" type="primary">pknB_8</name>
    <name evidence="11" type="ORF">Mal52_23820</name>
</gene>
<dbReference type="CDD" id="cd19978">
    <property type="entry name" value="PBP1_ABC_ligand_binding-like"/>
    <property type="match status" value="1"/>
</dbReference>
<keyword evidence="3" id="KW-0723">Serine/threonine-protein kinase</keyword>
<protein>
    <recommendedName>
        <fullName evidence="2">non-specific serine/threonine protein kinase</fullName>
        <ecNumber evidence="2">2.7.11.1</ecNumber>
    </recommendedName>
</protein>
<dbReference type="InterPro" id="IPR011009">
    <property type="entry name" value="Kinase-like_dom_sf"/>
</dbReference>
<dbReference type="PANTHER" id="PTHR47235:SF1">
    <property type="entry name" value="BLR6548 PROTEIN"/>
    <property type="match status" value="1"/>
</dbReference>
<proteinExistence type="inferred from homology"/>
<comment type="similarity">
    <text evidence="1">Belongs to the leucine-binding protein family.</text>
</comment>
<dbReference type="PROSITE" id="PS00108">
    <property type="entry name" value="PROTEIN_KINASE_ST"/>
    <property type="match status" value="1"/>
</dbReference>
<dbReference type="PANTHER" id="PTHR47235">
    <property type="entry name" value="BLR6548 PROTEIN"/>
    <property type="match status" value="1"/>
</dbReference>
<feature type="domain" description="Protein kinase" evidence="10">
    <location>
        <begin position="121"/>
        <end position="386"/>
    </location>
</feature>
<dbReference type="Gene3D" id="3.40.50.2300">
    <property type="match status" value="2"/>
</dbReference>
<organism evidence="11 12">
    <name type="scientific">Symmachiella dynata</name>
    <dbReference type="NCBI Taxonomy" id="2527995"/>
    <lineage>
        <taxon>Bacteria</taxon>
        <taxon>Pseudomonadati</taxon>
        <taxon>Planctomycetota</taxon>
        <taxon>Planctomycetia</taxon>
        <taxon>Planctomycetales</taxon>
        <taxon>Planctomycetaceae</taxon>
        <taxon>Symmachiella</taxon>
    </lineage>
</organism>
<reference evidence="11 12" key="1">
    <citation type="submission" date="2019-02" db="EMBL/GenBank/DDBJ databases">
        <title>Deep-cultivation of Planctomycetes and their phenomic and genomic characterization uncovers novel biology.</title>
        <authorList>
            <person name="Wiegand S."/>
            <person name="Jogler M."/>
            <person name="Boedeker C."/>
            <person name="Pinto D."/>
            <person name="Vollmers J."/>
            <person name="Rivas-Marin E."/>
            <person name="Kohn T."/>
            <person name="Peeters S.H."/>
            <person name="Heuer A."/>
            <person name="Rast P."/>
            <person name="Oberbeckmann S."/>
            <person name="Bunk B."/>
            <person name="Jeske O."/>
            <person name="Meyerdierks A."/>
            <person name="Storesund J.E."/>
            <person name="Kallscheuer N."/>
            <person name="Luecker S."/>
            <person name="Lage O.M."/>
            <person name="Pohl T."/>
            <person name="Merkel B.J."/>
            <person name="Hornburger P."/>
            <person name="Mueller R.-W."/>
            <person name="Bruemmer F."/>
            <person name="Labrenz M."/>
            <person name="Spormann A.M."/>
            <person name="Op den Camp H."/>
            <person name="Overmann J."/>
            <person name="Amann R."/>
            <person name="Jetten M.S.M."/>
            <person name="Mascher T."/>
            <person name="Medema M.H."/>
            <person name="Devos D.P."/>
            <person name="Kaster A.-K."/>
            <person name="Ovreas L."/>
            <person name="Rohde M."/>
            <person name="Galperin M.Y."/>
            <person name="Jogler C."/>
        </authorList>
    </citation>
    <scope>NUCLEOTIDE SEQUENCE [LARGE SCALE GENOMIC DNA]</scope>
    <source>
        <strain evidence="11 12">Mal52</strain>
    </source>
</reference>
<dbReference type="Gene3D" id="3.30.200.20">
    <property type="entry name" value="Phosphorylase Kinase, domain 1"/>
    <property type="match status" value="1"/>
</dbReference>